<feature type="region of interest" description="Disordered" evidence="1">
    <location>
        <begin position="226"/>
        <end position="251"/>
    </location>
</feature>
<accession>A0A9W3D0P5</accession>
<dbReference type="OrthoDB" id="1135532at2759"/>
<keyword evidence="2" id="KW-1185">Reference proteome</keyword>
<organism evidence="2 4">
    <name type="scientific">Raphanus sativus</name>
    <name type="common">Radish</name>
    <name type="synonym">Raphanus raphanistrum var. sativus</name>
    <dbReference type="NCBI Taxonomy" id="3726"/>
    <lineage>
        <taxon>Eukaryota</taxon>
        <taxon>Viridiplantae</taxon>
        <taxon>Streptophyta</taxon>
        <taxon>Embryophyta</taxon>
        <taxon>Tracheophyta</taxon>
        <taxon>Spermatophyta</taxon>
        <taxon>Magnoliopsida</taxon>
        <taxon>eudicotyledons</taxon>
        <taxon>Gunneridae</taxon>
        <taxon>Pentapetalae</taxon>
        <taxon>rosids</taxon>
        <taxon>malvids</taxon>
        <taxon>Brassicales</taxon>
        <taxon>Brassicaceae</taxon>
        <taxon>Brassiceae</taxon>
        <taxon>Raphanus</taxon>
    </lineage>
</organism>
<feature type="compositionally biased region" description="Polar residues" evidence="1">
    <location>
        <begin position="81"/>
        <end position="118"/>
    </location>
</feature>
<feature type="compositionally biased region" description="Low complexity" evidence="1">
    <location>
        <begin position="69"/>
        <end position="80"/>
    </location>
</feature>
<proteinExistence type="predicted"/>
<evidence type="ECO:0000256" key="1">
    <source>
        <dbReference type="SAM" id="MobiDB-lite"/>
    </source>
</evidence>
<name>A0A9W3D0P5_RAPSA</name>
<dbReference type="AlphaFoldDB" id="A0A9W3D0P5"/>
<evidence type="ECO:0000313" key="2">
    <source>
        <dbReference type="Proteomes" id="UP000504610"/>
    </source>
</evidence>
<dbReference type="RefSeq" id="XP_056855405.1">
    <property type="nucleotide sequence ID" value="XM_056999425.1"/>
</dbReference>
<dbReference type="RefSeq" id="XP_056857332.1">
    <property type="nucleotide sequence ID" value="XM_057001352.1"/>
</dbReference>
<dbReference type="KEGG" id="rsz:130506661"/>
<dbReference type="GeneID" id="130506661"/>
<sequence length="448" mass="46593">MRFFKKCFFGFCPLKLRIGRRRDGAVQHYAGDVQQQALAGDVQQQALAGDVQAADAVKHLDPSVADKLPSPGESSDSGESFQNSDSGESLQHYSPGESLQHSDSVGRNSPSDSVARNNSLSAASVGRNNSLSAASVARNNSLSAASVARNNSSAAPAGSGSLIPSAASGFQIPSAASVCPVPSPAGSIPSVGFCPPPSSGSDSFLLPVGLRWTGPTASVPSVGNVVPSPVSSSGSASPVSSTGSVSSIPSSDSVYASIPSPTVPNHPSPVASNSPPLASNPLAPVVPNLPPPPFIGPLPILGTFPRYDWQDGDYGSSITLAYYQVQPNMRPRQPEHMPDGVVGCVFNFPHKIVRTRARVVHVFGHLTVTSSTGHIIHVSDEDDEIQLGGGGLVTVGARGIVYAKNLEPLEVDSDCWVAVPIGGSIVFYDLADELLDENMDFEVYWEET</sequence>
<gene>
    <name evidence="4" type="primary">LOC130506661</name>
    <name evidence="3" type="synonym">LOC130504793</name>
</gene>
<dbReference type="Proteomes" id="UP000504610">
    <property type="component" value="Unplaced"/>
</dbReference>
<dbReference type="KEGG" id="rsz:130504793"/>
<evidence type="ECO:0000313" key="4">
    <source>
        <dbReference type="RefSeq" id="XP_056857332.1"/>
    </source>
</evidence>
<protein>
    <submittedName>
        <fullName evidence="3 4">Flocculation protein FLO11-like</fullName>
    </submittedName>
</protein>
<evidence type="ECO:0000313" key="3">
    <source>
        <dbReference type="RefSeq" id="XP_056855405.1"/>
    </source>
</evidence>
<reference evidence="3 4" key="1">
    <citation type="submission" date="2025-04" db="UniProtKB">
        <authorList>
            <consortium name="RefSeq"/>
        </authorList>
    </citation>
    <scope>IDENTIFICATION</scope>
    <source>
        <tissue evidence="3 4">Leaf</tissue>
    </source>
</reference>
<feature type="region of interest" description="Disordered" evidence="1">
    <location>
        <begin position="63"/>
        <end position="118"/>
    </location>
</feature>